<dbReference type="NCBIfam" id="NF006753">
    <property type="entry name" value="PRK09273.1"/>
    <property type="match status" value="1"/>
</dbReference>
<dbReference type="AlphaFoldDB" id="A0A5N0TGC4"/>
<dbReference type="PANTHER" id="PTHR30345">
    <property type="entry name" value="RIBOSE-5-PHOSPHATE ISOMERASE B"/>
    <property type="match status" value="1"/>
</dbReference>
<accession>A0A5N0TGC4</accession>
<name>A0A5N0TGC4_9GAMM</name>
<dbReference type="Gene3D" id="3.40.1400.10">
    <property type="entry name" value="Sugar-phosphate isomerase, RpiB/LacA/LacB"/>
    <property type="match status" value="1"/>
</dbReference>
<dbReference type="PANTHER" id="PTHR30345:SF6">
    <property type="entry name" value="RIBOSE 5-PHOSPHATE ISOMERASE"/>
    <property type="match status" value="1"/>
</dbReference>
<dbReference type="GO" id="GO:0005975">
    <property type="term" value="P:carbohydrate metabolic process"/>
    <property type="evidence" value="ECO:0007669"/>
    <property type="project" value="InterPro"/>
</dbReference>
<organism evidence="3 4">
    <name type="scientific">Marinihelvus fidelis</name>
    <dbReference type="NCBI Taxonomy" id="2613842"/>
    <lineage>
        <taxon>Bacteria</taxon>
        <taxon>Pseudomonadati</taxon>
        <taxon>Pseudomonadota</taxon>
        <taxon>Gammaproteobacteria</taxon>
        <taxon>Chromatiales</taxon>
        <taxon>Wenzhouxiangellaceae</taxon>
        <taxon>Marinihelvus</taxon>
    </lineage>
</organism>
<dbReference type="InterPro" id="IPR022133">
    <property type="entry name" value="Ribose_5_isomerase_C"/>
</dbReference>
<keyword evidence="4" id="KW-1185">Reference proteome</keyword>
<dbReference type="EMBL" id="VYXP01000001">
    <property type="protein sequence ID" value="KAA9134102.1"/>
    <property type="molecule type" value="Genomic_DNA"/>
</dbReference>
<dbReference type="InterPro" id="IPR003500">
    <property type="entry name" value="RpiB_LacA_LacB"/>
</dbReference>
<dbReference type="GO" id="GO:0016861">
    <property type="term" value="F:intramolecular oxidoreductase activity, interconverting aldoses and ketoses"/>
    <property type="evidence" value="ECO:0007669"/>
    <property type="project" value="UniProtKB-ARBA"/>
</dbReference>
<protein>
    <submittedName>
        <fullName evidence="3">RpiB/LacA/LacB family sugar-phosphate isomerase</fullName>
    </submittedName>
</protein>
<dbReference type="SUPFAM" id="SSF89623">
    <property type="entry name" value="Ribose/Galactose isomerase RpiB/AlsB"/>
    <property type="match status" value="1"/>
</dbReference>
<proteinExistence type="inferred from homology"/>
<dbReference type="Proteomes" id="UP000325372">
    <property type="component" value="Unassembled WGS sequence"/>
</dbReference>
<keyword evidence="3" id="KW-0413">Isomerase</keyword>
<feature type="domain" description="Ribose-5-phosphate isomerase C-terminal" evidence="2">
    <location>
        <begin position="164"/>
        <end position="210"/>
    </location>
</feature>
<reference evidence="3 4" key="1">
    <citation type="submission" date="2019-09" db="EMBL/GenBank/DDBJ databases">
        <title>Wenzhouxiangella sp. Genome sequencing and assembly.</title>
        <authorList>
            <person name="Zhang R."/>
        </authorList>
    </citation>
    <scope>NUCLEOTIDE SEQUENCE [LARGE SCALE GENOMIC DNA]</scope>
    <source>
        <strain evidence="3 4">W260</strain>
    </source>
</reference>
<evidence type="ECO:0000259" key="2">
    <source>
        <dbReference type="Pfam" id="PF12408"/>
    </source>
</evidence>
<gene>
    <name evidence="3" type="ORF">F3N42_00710</name>
</gene>
<sequence>MKIALINENSQAAKNCIVDAALRKAVEPMGHEVFNYGMYSAEDDAQLTYVQNGILAAVLLNGGAADFVVTGCGTGAGAMLALNVFPGVICGHAQDPVDAFTFGQINAGNALSIPYAKGFGWAAELNLEYIFEKLFGTEMGLGYPKERAAIMAKNRGILNDVKAVTHNDMLTILANLDQDLLKGAIGGEKFKEYFYANATNEDIVAAIKGIIGE</sequence>
<comment type="caution">
    <text evidence="3">The sequence shown here is derived from an EMBL/GenBank/DDBJ whole genome shotgun (WGS) entry which is preliminary data.</text>
</comment>
<dbReference type="InterPro" id="IPR036569">
    <property type="entry name" value="RpiB_LacA_LacB_sf"/>
</dbReference>
<dbReference type="Pfam" id="PF12408">
    <property type="entry name" value="DUF3666"/>
    <property type="match status" value="1"/>
</dbReference>
<comment type="similarity">
    <text evidence="1">Belongs to the LacAB/RpiB family.</text>
</comment>
<evidence type="ECO:0000313" key="3">
    <source>
        <dbReference type="EMBL" id="KAA9134102.1"/>
    </source>
</evidence>
<dbReference type="RefSeq" id="WP_150862452.1">
    <property type="nucleotide sequence ID" value="NZ_VYXP01000001.1"/>
</dbReference>
<evidence type="ECO:0000313" key="4">
    <source>
        <dbReference type="Proteomes" id="UP000325372"/>
    </source>
</evidence>
<dbReference type="Pfam" id="PF02502">
    <property type="entry name" value="LacAB_rpiB"/>
    <property type="match status" value="1"/>
</dbReference>
<evidence type="ECO:0000256" key="1">
    <source>
        <dbReference type="ARBA" id="ARBA00008754"/>
    </source>
</evidence>